<accession>A0A916JHI6</accession>
<dbReference type="Gene3D" id="3.40.50.1820">
    <property type="entry name" value="alpha/beta hydrolase"/>
    <property type="match status" value="2"/>
</dbReference>
<organism evidence="3 4">
    <name type="scientific">Dyadobacter helix</name>
    <dbReference type="NCBI Taxonomy" id="2822344"/>
    <lineage>
        <taxon>Bacteria</taxon>
        <taxon>Pseudomonadati</taxon>
        <taxon>Bacteroidota</taxon>
        <taxon>Cytophagia</taxon>
        <taxon>Cytophagales</taxon>
        <taxon>Spirosomataceae</taxon>
        <taxon>Dyadobacter</taxon>
    </lineage>
</organism>
<dbReference type="PANTHER" id="PTHR22946:SF8">
    <property type="entry name" value="ACETYL XYLAN ESTERASE DOMAIN-CONTAINING PROTEIN"/>
    <property type="match status" value="1"/>
</dbReference>
<evidence type="ECO:0000313" key="3">
    <source>
        <dbReference type="EMBL" id="CAG5016920.1"/>
    </source>
</evidence>
<keyword evidence="4" id="KW-1185">Reference proteome</keyword>
<name>A0A916JHI6_9BACT</name>
<dbReference type="PANTHER" id="PTHR22946">
    <property type="entry name" value="DIENELACTONE HYDROLASE DOMAIN-CONTAINING PROTEIN-RELATED"/>
    <property type="match status" value="1"/>
</dbReference>
<dbReference type="SUPFAM" id="SSF53474">
    <property type="entry name" value="alpha/beta-Hydrolases"/>
    <property type="match status" value="1"/>
</dbReference>
<gene>
    <name evidence="3" type="ORF">DYBT9275_05664</name>
</gene>
<dbReference type="EMBL" id="CAJRAF010000004">
    <property type="protein sequence ID" value="CAG5016920.1"/>
    <property type="molecule type" value="Genomic_DNA"/>
</dbReference>
<keyword evidence="1" id="KW-0732">Signal</keyword>
<dbReference type="InterPro" id="IPR050261">
    <property type="entry name" value="FrsA_esterase"/>
</dbReference>
<dbReference type="AlphaFoldDB" id="A0A916JHI6"/>
<protein>
    <recommendedName>
        <fullName evidence="2">Acetyl xylan esterase domain-containing protein</fullName>
    </recommendedName>
</protein>
<proteinExistence type="predicted"/>
<dbReference type="RefSeq" id="WP_215242018.1">
    <property type="nucleotide sequence ID" value="NZ_CAJRAF010000004.1"/>
</dbReference>
<evidence type="ECO:0000259" key="2">
    <source>
        <dbReference type="Pfam" id="PF05448"/>
    </source>
</evidence>
<feature type="chain" id="PRO_5037219459" description="Acetyl xylan esterase domain-containing protein" evidence="1">
    <location>
        <begin position="20"/>
        <end position="706"/>
    </location>
</feature>
<sequence>MKKIVLSLLAVVGMVPVFAQEDLTVLNYWKFHKSQPHVLYSQLMSRTSEQLGERSAAVSQLKSRAEWTQRQKKIAGVLKGLAGAFPEKTPLNPVKTGTIERDGVRVEKLYFESRPGYYVTAALFMPAHPAGKLPAIVYCSGHSPNGFRAEAYQRIMINYAKKGFAVLAFDPIGQGERIQYLKSDGKPRFGPTHEHSYPGSLSFVSGLSPANYFIWDGIRAVDYLISRNDIDPTRIGIAGRSGGGTQSAYIAAMDDRILAAAPECYLTTFDKLLRSQGPQDAEQVFFHGIARGYDHADLLEVRAPKPALMVTTTNDMFPIEGAREVYREVSRAYAALGSKQNIQMVEDDAPHASTKKNREASYAFFQKYLNQPGNAQEEDVKLFTDEELHVTPGGNVYASLKGENLYTLIAKQTAGVLHRKKGEVSLEALQKKVIQINQYKSPAAVPEVIFSGRVVREGYDIEKYMIKSTGDHYLPILWMKPRRPSLGAVLLLDEKGKQEAAAIGGLADKLVTEGHEVILPDLAGIGELVNAALPGGDAQIERVALNLWYLGILADKSLVALRMEEIKRLGDFIRSKINNKQTLSLIATGVLGADALQATVISTDLFYKKILIGPLVSFESLFEKPEYRTKFLPTAPAGVLQHYDLPQLAGVQKAQSLLVIGPVSGEGVTLSQEEVQKQYAGVVEKQQIIPGESTSDTPAHIIRFLK</sequence>
<feature type="domain" description="Acetyl xylan esterase" evidence="2">
    <location>
        <begin position="99"/>
        <end position="273"/>
    </location>
</feature>
<dbReference type="InterPro" id="IPR008391">
    <property type="entry name" value="AXE1_dom"/>
</dbReference>
<evidence type="ECO:0000256" key="1">
    <source>
        <dbReference type="SAM" id="SignalP"/>
    </source>
</evidence>
<evidence type="ECO:0000313" key="4">
    <source>
        <dbReference type="Proteomes" id="UP000680038"/>
    </source>
</evidence>
<reference evidence="3" key="1">
    <citation type="submission" date="2021-04" db="EMBL/GenBank/DDBJ databases">
        <authorList>
            <person name="Rodrigo-Torres L."/>
            <person name="Arahal R. D."/>
            <person name="Lucena T."/>
        </authorList>
    </citation>
    <scope>NUCLEOTIDE SEQUENCE</scope>
    <source>
        <strain evidence="3">CECT 9275</strain>
    </source>
</reference>
<dbReference type="InterPro" id="IPR029058">
    <property type="entry name" value="AB_hydrolase_fold"/>
</dbReference>
<feature type="signal peptide" evidence="1">
    <location>
        <begin position="1"/>
        <end position="19"/>
    </location>
</feature>
<comment type="caution">
    <text evidence="3">The sequence shown here is derived from an EMBL/GenBank/DDBJ whole genome shotgun (WGS) entry which is preliminary data.</text>
</comment>
<dbReference type="Proteomes" id="UP000680038">
    <property type="component" value="Unassembled WGS sequence"/>
</dbReference>
<dbReference type="Pfam" id="PF05448">
    <property type="entry name" value="AXE1"/>
    <property type="match status" value="1"/>
</dbReference>